<comment type="caution">
    <text evidence="3">The sequence shown here is derived from an EMBL/GenBank/DDBJ whole genome shotgun (WGS) entry which is preliminary data.</text>
</comment>
<evidence type="ECO:0000313" key="3">
    <source>
        <dbReference type="EMBL" id="RFN51750.1"/>
    </source>
</evidence>
<dbReference type="Pfam" id="PF25139">
    <property type="entry name" value="LysM14_C"/>
    <property type="match status" value="1"/>
</dbReference>
<dbReference type="AlphaFoldDB" id="A0A395MVI4"/>
<dbReference type="OrthoDB" id="4972407at2759"/>
<feature type="chain" id="PRO_5017385242" description="Secreted LysM effector LysM C-terminal domain-containing protein" evidence="1">
    <location>
        <begin position="22"/>
        <end position="153"/>
    </location>
</feature>
<keyword evidence="4" id="KW-1185">Reference proteome</keyword>
<evidence type="ECO:0000256" key="1">
    <source>
        <dbReference type="SAM" id="SignalP"/>
    </source>
</evidence>
<sequence length="153" mass="16471">MHFSASTILAVLLAVMTPVSAWQATFHDDMICSPKDDSQYRIISGDVDGGCYVFGQDMPGTGCEKFTNGGANKGACDGEEFKIEAILVQPDTACYVYSDDHCEVGGRFVYPKKKEPTCDTYIAGFGFELWTIKSFACTSSSNLAGSGIPGFKN</sequence>
<evidence type="ECO:0000313" key="4">
    <source>
        <dbReference type="Proteomes" id="UP000265631"/>
    </source>
</evidence>
<evidence type="ECO:0000259" key="2">
    <source>
        <dbReference type="Pfam" id="PF25139"/>
    </source>
</evidence>
<dbReference type="InterPro" id="IPR057277">
    <property type="entry name" value="LysM_C"/>
</dbReference>
<dbReference type="Proteomes" id="UP000265631">
    <property type="component" value="Unassembled WGS sequence"/>
</dbReference>
<protein>
    <recommendedName>
        <fullName evidence="2">Secreted LysM effector LysM C-terminal domain-containing protein</fullName>
    </recommendedName>
</protein>
<feature type="signal peptide" evidence="1">
    <location>
        <begin position="1"/>
        <end position="21"/>
    </location>
</feature>
<dbReference type="EMBL" id="PXXK01000092">
    <property type="protein sequence ID" value="RFN51750.1"/>
    <property type="molecule type" value="Genomic_DNA"/>
</dbReference>
<gene>
    <name evidence="3" type="ORF">FIE12Z_3953</name>
</gene>
<feature type="domain" description="Secreted LysM effector LysM C-terminal" evidence="2">
    <location>
        <begin position="22"/>
        <end position="137"/>
    </location>
</feature>
<name>A0A395MVI4_9HYPO</name>
<keyword evidence="1" id="KW-0732">Signal</keyword>
<proteinExistence type="predicted"/>
<reference evidence="3 4" key="1">
    <citation type="journal article" date="2018" name="PLoS Pathog.">
        <title>Evolution of structural diversity of trichothecenes, a family of toxins produced by plant pathogenic and entomopathogenic fungi.</title>
        <authorList>
            <person name="Proctor R.H."/>
            <person name="McCormick S.P."/>
            <person name="Kim H.S."/>
            <person name="Cardoza R.E."/>
            <person name="Stanley A.M."/>
            <person name="Lindo L."/>
            <person name="Kelly A."/>
            <person name="Brown D.W."/>
            <person name="Lee T."/>
            <person name="Vaughan M.M."/>
            <person name="Alexander N.J."/>
            <person name="Busman M."/>
            <person name="Gutierrez S."/>
        </authorList>
    </citation>
    <scope>NUCLEOTIDE SEQUENCE [LARGE SCALE GENOMIC DNA]</scope>
    <source>
        <strain evidence="3 4">NRRL 13405</strain>
    </source>
</reference>
<organism evidence="3 4">
    <name type="scientific">Fusarium flagelliforme</name>
    <dbReference type="NCBI Taxonomy" id="2675880"/>
    <lineage>
        <taxon>Eukaryota</taxon>
        <taxon>Fungi</taxon>
        <taxon>Dikarya</taxon>
        <taxon>Ascomycota</taxon>
        <taxon>Pezizomycotina</taxon>
        <taxon>Sordariomycetes</taxon>
        <taxon>Hypocreomycetidae</taxon>
        <taxon>Hypocreales</taxon>
        <taxon>Nectriaceae</taxon>
        <taxon>Fusarium</taxon>
        <taxon>Fusarium incarnatum-equiseti species complex</taxon>
    </lineage>
</organism>
<accession>A0A395MVI4</accession>